<keyword evidence="1" id="KW-0812">Transmembrane</keyword>
<gene>
    <name evidence="3" type="ORF">g.42139</name>
</gene>
<name>A0A1B6K8N2_9HEMI</name>
<dbReference type="PANTHER" id="PTHR11161:SF4">
    <property type="entry name" value="DROP DEAD"/>
    <property type="match status" value="1"/>
</dbReference>
<feature type="domain" description="Nose resistant-to-fluoxetine protein N-terminal" evidence="2">
    <location>
        <begin position="112"/>
        <end position="263"/>
    </location>
</feature>
<evidence type="ECO:0000313" key="3">
    <source>
        <dbReference type="EMBL" id="JAT07800.1"/>
    </source>
</evidence>
<evidence type="ECO:0000256" key="1">
    <source>
        <dbReference type="SAM" id="Phobius"/>
    </source>
</evidence>
<dbReference type="AlphaFoldDB" id="A0A1B6K8N2"/>
<reference evidence="3" key="1">
    <citation type="submission" date="2015-11" db="EMBL/GenBank/DDBJ databases">
        <title>De novo transcriptome assembly of four potential Pierce s Disease insect vectors from Arizona vineyards.</title>
        <authorList>
            <person name="Tassone E.E."/>
        </authorList>
    </citation>
    <scope>NUCLEOTIDE SEQUENCE</scope>
</reference>
<keyword evidence="1" id="KW-1133">Transmembrane helix</keyword>
<organism evidence="3">
    <name type="scientific">Graphocephala atropunctata</name>
    <dbReference type="NCBI Taxonomy" id="36148"/>
    <lineage>
        <taxon>Eukaryota</taxon>
        <taxon>Metazoa</taxon>
        <taxon>Ecdysozoa</taxon>
        <taxon>Arthropoda</taxon>
        <taxon>Hexapoda</taxon>
        <taxon>Insecta</taxon>
        <taxon>Pterygota</taxon>
        <taxon>Neoptera</taxon>
        <taxon>Paraneoptera</taxon>
        <taxon>Hemiptera</taxon>
        <taxon>Auchenorrhyncha</taxon>
        <taxon>Membracoidea</taxon>
        <taxon>Cicadellidae</taxon>
        <taxon>Cicadellinae</taxon>
        <taxon>Cicadellini</taxon>
        <taxon>Graphocephala</taxon>
    </lineage>
</organism>
<feature type="transmembrane region" description="Helical" evidence="1">
    <location>
        <begin position="273"/>
        <end position="294"/>
    </location>
</feature>
<protein>
    <recommendedName>
        <fullName evidence="2">Nose resistant-to-fluoxetine protein N-terminal domain-containing protein</fullName>
    </recommendedName>
</protein>
<sequence>MKVLDYIVRVLDPRNVIACYTIFLVAEALEADDDVFLMSEFCPDHINCDLSLGPVSDVFTDFDFLNEDKPPMWISDNLFEDINVSFVPEEKAPAEKDVKWWGRVFTPVPAPNSKCEAQVAQYLRDLKHYELWAMQMWDATAKPAAGLLSGNSNQLGDYDSCLAVQLSALGTVEGKYCLADIDLEATAAALPSLRTAVHRLQAGAFVRSKHSDPGHFAPRWSTLRWGLCVPAACNDSEVEAGLRHFLQSYQLPGISVDPVVKPGMCYTTQRGTVLPFLTLVTLGFFGGILMLAVVSTMVDTNSDYPNTEKLERRDRALLAFSLRRNWQALVSPRTDELPVINGIRSVFTIMLFAAHKLMPLALTPYSNRSLLTQVVFPLSVQCRVASV</sequence>
<evidence type="ECO:0000259" key="2">
    <source>
        <dbReference type="SMART" id="SM00703"/>
    </source>
</evidence>
<keyword evidence="1" id="KW-0472">Membrane</keyword>
<dbReference type="Pfam" id="PF20146">
    <property type="entry name" value="NRF"/>
    <property type="match status" value="1"/>
</dbReference>
<dbReference type="InterPro" id="IPR052728">
    <property type="entry name" value="O2_lipid_transport_reg"/>
</dbReference>
<dbReference type="InterPro" id="IPR006621">
    <property type="entry name" value="Nose-resist-to-fluoxetine_N"/>
</dbReference>
<dbReference type="SMART" id="SM00703">
    <property type="entry name" value="NRF"/>
    <property type="match status" value="1"/>
</dbReference>
<proteinExistence type="predicted"/>
<dbReference type="EMBL" id="GEBQ01032177">
    <property type="protein sequence ID" value="JAT07800.1"/>
    <property type="molecule type" value="Transcribed_RNA"/>
</dbReference>
<dbReference type="PANTHER" id="PTHR11161">
    <property type="entry name" value="O-ACYLTRANSFERASE"/>
    <property type="match status" value="1"/>
</dbReference>
<accession>A0A1B6K8N2</accession>